<dbReference type="EC" id="2.7.4.1" evidence="2"/>
<evidence type="ECO:0000313" key="2">
    <source>
        <dbReference type="EMBL" id="RDC58861.1"/>
    </source>
</evidence>
<proteinExistence type="predicted"/>
<name>A0A369Q1R2_9SPHN</name>
<evidence type="ECO:0000259" key="1">
    <source>
        <dbReference type="Pfam" id="PF03976"/>
    </source>
</evidence>
<keyword evidence="3" id="KW-1185">Reference proteome</keyword>
<dbReference type="GO" id="GO:0008976">
    <property type="term" value="F:polyphosphate kinase activity"/>
    <property type="evidence" value="ECO:0007669"/>
    <property type="project" value="UniProtKB-EC"/>
</dbReference>
<dbReference type="Proteomes" id="UP000253727">
    <property type="component" value="Unassembled WGS sequence"/>
</dbReference>
<evidence type="ECO:0000313" key="3">
    <source>
        <dbReference type="Proteomes" id="UP000253727"/>
    </source>
</evidence>
<dbReference type="Gene3D" id="3.40.50.300">
    <property type="entry name" value="P-loop containing nucleotide triphosphate hydrolases"/>
    <property type="match status" value="1"/>
</dbReference>
<dbReference type="PANTHER" id="PTHR34383:SF1">
    <property type="entry name" value="ADP-POLYPHOSPHATE PHOSPHOTRANSFERASE"/>
    <property type="match status" value="1"/>
</dbReference>
<dbReference type="Pfam" id="PF03976">
    <property type="entry name" value="PPK2"/>
    <property type="match status" value="1"/>
</dbReference>
<comment type="caution">
    <text evidence="2">The sequence shown here is derived from an EMBL/GenBank/DDBJ whole genome shotgun (WGS) entry which is preliminary data.</text>
</comment>
<keyword evidence="2" id="KW-0808">Transferase</keyword>
<dbReference type="PANTHER" id="PTHR34383">
    <property type="entry name" value="POLYPHOSPHATE:AMP PHOSPHOTRANSFERASE-RELATED"/>
    <property type="match status" value="1"/>
</dbReference>
<keyword evidence="2" id="KW-0418">Kinase</keyword>
<protein>
    <submittedName>
        <fullName evidence="2">Polyphosphate kinase</fullName>
        <ecNumber evidence="2">2.7.4.1</ecNumber>
    </submittedName>
</protein>
<dbReference type="InterPro" id="IPR027417">
    <property type="entry name" value="P-loop_NTPase"/>
</dbReference>
<accession>A0A369Q1R2</accession>
<gene>
    <name evidence="2" type="ORF">HME9302_00036</name>
</gene>
<dbReference type="InterPro" id="IPR022488">
    <property type="entry name" value="PPK2-related"/>
</dbReference>
<sequence length="92" mass="10376">MGKLKGKDYRHLLRPLEEELVGMARWARETGQRICVLFEGRDTAGKGGAIRAVSQRLNPRQCRWWHCRSLTSGRKRNGISNAMSGICLPPGK</sequence>
<dbReference type="EMBL" id="QBKA01000002">
    <property type="protein sequence ID" value="RDC58861.1"/>
    <property type="molecule type" value="Genomic_DNA"/>
</dbReference>
<organism evidence="2 3">
    <name type="scientific">Alteripontixanthobacter maritimus</name>
    <dbReference type="NCBI Taxonomy" id="2161824"/>
    <lineage>
        <taxon>Bacteria</taxon>
        <taxon>Pseudomonadati</taxon>
        <taxon>Pseudomonadota</taxon>
        <taxon>Alphaproteobacteria</taxon>
        <taxon>Sphingomonadales</taxon>
        <taxon>Erythrobacteraceae</taxon>
        <taxon>Alteripontixanthobacter</taxon>
    </lineage>
</organism>
<dbReference type="AlphaFoldDB" id="A0A369Q1R2"/>
<feature type="domain" description="Polyphosphate kinase-2-related" evidence="1">
    <location>
        <begin position="4"/>
        <end position="63"/>
    </location>
</feature>
<reference evidence="2 3" key="1">
    <citation type="submission" date="2018-04" db="EMBL/GenBank/DDBJ databases">
        <title>Altererythrobacter sp. HME9302 genome sequencing and assembly.</title>
        <authorList>
            <person name="Kang H."/>
            <person name="Kim H."/>
            <person name="Joh K."/>
        </authorList>
    </citation>
    <scope>NUCLEOTIDE SEQUENCE [LARGE SCALE GENOMIC DNA]</scope>
    <source>
        <strain evidence="2 3">HME9302</strain>
    </source>
</reference>